<evidence type="ECO:0000313" key="2">
    <source>
        <dbReference type="Proteomes" id="UP000267821"/>
    </source>
</evidence>
<name>A0A3N4LWR2_9PEZI</name>
<dbReference type="PROSITE" id="PS51257">
    <property type="entry name" value="PROKAR_LIPOPROTEIN"/>
    <property type="match status" value="1"/>
</dbReference>
<gene>
    <name evidence="1" type="ORF">L211DRAFT_836355</name>
</gene>
<evidence type="ECO:0000313" key="1">
    <source>
        <dbReference type="EMBL" id="RPB25622.1"/>
    </source>
</evidence>
<dbReference type="Proteomes" id="UP000267821">
    <property type="component" value="Unassembled WGS sequence"/>
</dbReference>
<keyword evidence="2" id="KW-1185">Reference proteome</keyword>
<dbReference type="EMBL" id="ML121537">
    <property type="protein sequence ID" value="RPB25622.1"/>
    <property type="molecule type" value="Genomic_DNA"/>
</dbReference>
<proteinExistence type="predicted"/>
<dbReference type="InParanoid" id="A0A3N4LWR2"/>
<organism evidence="1 2">
    <name type="scientific">Terfezia boudieri ATCC MYA-4762</name>
    <dbReference type="NCBI Taxonomy" id="1051890"/>
    <lineage>
        <taxon>Eukaryota</taxon>
        <taxon>Fungi</taxon>
        <taxon>Dikarya</taxon>
        <taxon>Ascomycota</taxon>
        <taxon>Pezizomycotina</taxon>
        <taxon>Pezizomycetes</taxon>
        <taxon>Pezizales</taxon>
        <taxon>Pezizaceae</taxon>
        <taxon>Terfezia</taxon>
    </lineage>
</organism>
<accession>A0A3N4LWR2</accession>
<feature type="non-terminal residue" evidence="1">
    <location>
        <position position="56"/>
    </location>
</feature>
<sequence length="56" mass="6143">MNKLTRVRAPTTTTGTGAQGTYQIPSFALGGCERSGKASPILLFFRYLLRIMSLHL</sequence>
<reference evidence="1 2" key="1">
    <citation type="journal article" date="2018" name="Nat. Ecol. Evol.">
        <title>Pezizomycetes genomes reveal the molecular basis of ectomycorrhizal truffle lifestyle.</title>
        <authorList>
            <person name="Murat C."/>
            <person name="Payen T."/>
            <person name="Noel B."/>
            <person name="Kuo A."/>
            <person name="Morin E."/>
            <person name="Chen J."/>
            <person name="Kohler A."/>
            <person name="Krizsan K."/>
            <person name="Balestrini R."/>
            <person name="Da Silva C."/>
            <person name="Montanini B."/>
            <person name="Hainaut M."/>
            <person name="Levati E."/>
            <person name="Barry K.W."/>
            <person name="Belfiori B."/>
            <person name="Cichocki N."/>
            <person name="Clum A."/>
            <person name="Dockter R.B."/>
            <person name="Fauchery L."/>
            <person name="Guy J."/>
            <person name="Iotti M."/>
            <person name="Le Tacon F."/>
            <person name="Lindquist E.A."/>
            <person name="Lipzen A."/>
            <person name="Malagnac F."/>
            <person name="Mello A."/>
            <person name="Molinier V."/>
            <person name="Miyauchi S."/>
            <person name="Poulain J."/>
            <person name="Riccioni C."/>
            <person name="Rubini A."/>
            <person name="Sitrit Y."/>
            <person name="Splivallo R."/>
            <person name="Traeger S."/>
            <person name="Wang M."/>
            <person name="Zifcakova L."/>
            <person name="Wipf D."/>
            <person name="Zambonelli A."/>
            <person name="Paolocci F."/>
            <person name="Nowrousian M."/>
            <person name="Ottonello S."/>
            <person name="Baldrian P."/>
            <person name="Spatafora J.W."/>
            <person name="Henrissat B."/>
            <person name="Nagy L.G."/>
            <person name="Aury J.M."/>
            <person name="Wincker P."/>
            <person name="Grigoriev I.V."/>
            <person name="Bonfante P."/>
            <person name="Martin F.M."/>
        </authorList>
    </citation>
    <scope>NUCLEOTIDE SEQUENCE [LARGE SCALE GENOMIC DNA]</scope>
    <source>
        <strain evidence="1 2">ATCC MYA-4762</strain>
    </source>
</reference>
<dbReference type="AlphaFoldDB" id="A0A3N4LWR2"/>
<protein>
    <submittedName>
        <fullName evidence="1">Uncharacterized protein</fullName>
    </submittedName>
</protein>